<evidence type="ECO:0000313" key="3">
    <source>
        <dbReference type="Proteomes" id="UP000439917"/>
    </source>
</evidence>
<accession>A0A2S9UHA0</accession>
<sequence length="107" mass="12058">MRTTRVTLRLSHAVSDVMLDDIKAIIPADALQVFINQLDESQYATLECIQTEQNCSLIASAIVVWRQLGHIKNLVYRNGDVLRDVSDASQFQLFTMLRAPLTVLAVR</sequence>
<comment type="caution">
    <text evidence="2">The sequence shown here is derived from an EMBL/GenBank/DDBJ whole genome shotgun (WGS) entry which is preliminary data.</text>
</comment>
<dbReference type="GeneID" id="56730491"/>
<evidence type="ECO:0000313" key="1">
    <source>
        <dbReference type="EMBL" id="KAB0879877.1"/>
    </source>
</evidence>
<name>A0A2S9UHA0_CROSK</name>
<protein>
    <submittedName>
        <fullName evidence="2">Uncharacterized protein</fullName>
    </submittedName>
</protein>
<dbReference type="KEGG" id="csj:CSK29544_02928"/>
<evidence type="ECO:0000313" key="4">
    <source>
        <dbReference type="Proteomes" id="UP000548673"/>
    </source>
</evidence>
<dbReference type="Proteomes" id="UP000548673">
    <property type="component" value="Unassembled WGS sequence"/>
</dbReference>
<organism evidence="2 4">
    <name type="scientific">Cronobacter sakazakii</name>
    <name type="common">Enterobacter sakazakii</name>
    <dbReference type="NCBI Taxonomy" id="28141"/>
    <lineage>
        <taxon>Bacteria</taxon>
        <taxon>Pseudomonadati</taxon>
        <taxon>Pseudomonadota</taxon>
        <taxon>Gammaproteobacteria</taxon>
        <taxon>Enterobacterales</taxon>
        <taxon>Enterobacteriaceae</taxon>
        <taxon>Cronobacter</taxon>
    </lineage>
</organism>
<dbReference type="EMBL" id="WAGF01000007">
    <property type="protein sequence ID" value="KAB0879877.1"/>
    <property type="molecule type" value="Genomic_DNA"/>
</dbReference>
<dbReference type="AlphaFoldDB" id="A0A2S9UHA0"/>
<evidence type="ECO:0000313" key="2">
    <source>
        <dbReference type="EMBL" id="NYV43083.1"/>
    </source>
</evidence>
<dbReference type="EMBL" id="JABTXY010000024">
    <property type="protein sequence ID" value="NYV43083.1"/>
    <property type="molecule type" value="Genomic_DNA"/>
</dbReference>
<gene>
    <name evidence="1" type="ORF">FZI38_07605</name>
    <name evidence="2" type="ORF">HRR37_12030</name>
</gene>
<dbReference type="RefSeq" id="WP_004387318.1">
    <property type="nucleotide sequence ID" value="NZ_CABMLV010000001.1"/>
</dbReference>
<reference evidence="1 3" key="1">
    <citation type="submission" date="2019-09" db="EMBL/GenBank/DDBJ databases">
        <title>Prevalence, distribution, and phylogeny of type two toxin-antitoxin genes possessed by Cronobacter species where C. sakazakii homologs follow sequence type lineages.</title>
        <authorList>
            <person name="Finkelstein S."/>
            <person name="Negrete F."/>
            <person name="Jang H."/>
            <person name="Gopinath G.R."/>
            <person name="Tall B.D."/>
        </authorList>
    </citation>
    <scope>NUCLEOTIDE SEQUENCE [LARGE SCALE GENOMIC DNA]</scope>
    <source>
        <strain evidence="1 3">MOD1_Comp4</strain>
    </source>
</reference>
<proteinExistence type="predicted"/>
<dbReference type="Proteomes" id="UP000439917">
    <property type="component" value="Unassembled WGS sequence"/>
</dbReference>
<reference evidence="2 4" key="2">
    <citation type="submission" date="2020-05" db="EMBL/GenBank/DDBJ databases">
        <title>The draft genome of Cronobacter sakazakii strain 145005.</title>
        <authorList>
            <person name="Yang J."/>
            <person name="Liu L."/>
            <person name="Feng Y."/>
            <person name="Zong Z."/>
        </authorList>
    </citation>
    <scope>NUCLEOTIDE SEQUENCE [LARGE SCALE GENOMIC DNA]</scope>
    <source>
        <strain evidence="2 4">145005</strain>
    </source>
</reference>
<dbReference type="STRING" id="28141.CSK29544_02928"/>